<name>A0ABP0FSI6_CLALP</name>
<comment type="caution">
    <text evidence="2">The sequence shown here is derived from an EMBL/GenBank/DDBJ whole genome shotgun (WGS) entry which is preliminary data.</text>
</comment>
<protein>
    <recommendedName>
        <fullName evidence="4">Cyclin N-terminal domain-containing protein 1</fullName>
    </recommendedName>
</protein>
<gene>
    <name evidence="2" type="ORF">CVLEPA_LOCUS11767</name>
</gene>
<dbReference type="SUPFAM" id="SSF47954">
    <property type="entry name" value="Cyclin-like"/>
    <property type="match status" value="1"/>
</dbReference>
<feature type="transmembrane region" description="Helical" evidence="1">
    <location>
        <begin position="211"/>
        <end position="233"/>
    </location>
</feature>
<evidence type="ECO:0008006" key="4">
    <source>
        <dbReference type="Google" id="ProtNLM"/>
    </source>
</evidence>
<keyword evidence="1" id="KW-0472">Membrane</keyword>
<organism evidence="2 3">
    <name type="scientific">Clavelina lepadiformis</name>
    <name type="common">Light-bulb sea squirt</name>
    <name type="synonym">Ascidia lepadiformis</name>
    <dbReference type="NCBI Taxonomy" id="159417"/>
    <lineage>
        <taxon>Eukaryota</taxon>
        <taxon>Metazoa</taxon>
        <taxon>Chordata</taxon>
        <taxon>Tunicata</taxon>
        <taxon>Ascidiacea</taxon>
        <taxon>Aplousobranchia</taxon>
        <taxon>Clavelinidae</taxon>
        <taxon>Clavelina</taxon>
    </lineage>
</organism>
<evidence type="ECO:0000256" key="1">
    <source>
        <dbReference type="SAM" id="Phobius"/>
    </source>
</evidence>
<dbReference type="PANTHER" id="PTHR21615:SF2">
    <property type="entry name" value="CYCLIN N-TERMINAL DOMAIN-CONTAINING PROTEIN 1"/>
    <property type="match status" value="1"/>
</dbReference>
<dbReference type="EMBL" id="CAWYQH010000079">
    <property type="protein sequence ID" value="CAK8681540.1"/>
    <property type="molecule type" value="Genomic_DNA"/>
</dbReference>
<evidence type="ECO:0000313" key="3">
    <source>
        <dbReference type="Proteomes" id="UP001642483"/>
    </source>
</evidence>
<keyword evidence="1" id="KW-0812">Transmembrane</keyword>
<dbReference type="Gene3D" id="1.10.472.10">
    <property type="entry name" value="Cyclin-like"/>
    <property type="match status" value="1"/>
</dbReference>
<dbReference type="Proteomes" id="UP001642483">
    <property type="component" value="Unassembled WGS sequence"/>
</dbReference>
<keyword evidence="3" id="KW-1185">Reference proteome</keyword>
<sequence>MDLLKSLKKNSLSDIPWNFSYGLLSFEQVKDYCTTLLDKNSSVMKTVEKELLCHEFHDKCLLNLMLKSYAAEYMTNLCDTWRLHDEVKFAAIEMFGKFHALLLSQIYETIYERPEKTLSLYNQGQSNQDTTVCNSKEQITEKNNQWNQTLEHVAKQMELRAVSCIVIANKLDEHKQGPVNLSFAAKYLSEKGFNYNIDALIKSELRVLKTFQYNLGSMLLVMPHVGVLIDYLFHIDQTFSREDIYVLSTELLNCFYPRCVKFYAKYSLHENHSELNLAKASDKMILVAHDIILLACGIVTSAVYLWSSTKSDLVIKILSSVTDVSQNRIVKFSYTLLEETLK</sequence>
<feature type="transmembrane region" description="Helical" evidence="1">
    <location>
        <begin position="284"/>
        <end position="306"/>
    </location>
</feature>
<accession>A0ABP0FSI6</accession>
<evidence type="ECO:0000313" key="2">
    <source>
        <dbReference type="EMBL" id="CAK8681540.1"/>
    </source>
</evidence>
<proteinExistence type="predicted"/>
<dbReference type="PANTHER" id="PTHR21615">
    <property type="entry name" value="CYCLIN N-TERMINAL DOMAIN-CONTAINING PROTEIN 1"/>
    <property type="match status" value="1"/>
</dbReference>
<keyword evidence="1" id="KW-1133">Transmembrane helix</keyword>
<dbReference type="InterPro" id="IPR036915">
    <property type="entry name" value="Cyclin-like_sf"/>
</dbReference>
<reference evidence="2 3" key="1">
    <citation type="submission" date="2024-02" db="EMBL/GenBank/DDBJ databases">
        <authorList>
            <person name="Daric V."/>
            <person name="Darras S."/>
        </authorList>
    </citation>
    <scope>NUCLEOTIDE SEQUENCE [LARGE SCALE GENOMIC DNA]</scope>
</reference>